<gene>
    <name evidence="2" type="ORF">MNKW57_06720</name>
</gene>
<feature type="domain" description="HNH nuclease" evidence="1">
    <location>
        <begin position="75"/>
        <end position="128"/>
    </location>
</feature>
<keyword evidence="3" id="KW-1185">Reference proteome</keyword>
<dbReference type="RefSeq" id="WP_285762854.1">
    <property type="nucleotide sequence ID" value="NZ_BSYJ01000001.1"/>
</dbReference>
<organism evidence="2 3">
    <name type="scientific">Biformimicrobium ophioploci</name>
    <dbReference type="NCBI Taxonomy" id="3036711"/>
    <lineage>
        <taxon>Bacteria</taxon>
        <taxon>Pseudomonadati</taxon>
        <taxon>Pseudomonadota</taxon>
        <taxon>Gammaproteobacteria</taxon>
        <taxon>Cellvibrionales</taxon>
        <taxon>Microbulbiferaceae</taxon>
        <taxon>Biformimicrobium</taxon>
    </lineage>
</organism>
<dbReference type="InterPro" id="IPR052892">
    <property type="entry name" value="NA-targeting_endonuclease"/>
</dbReference>
<dbReference type="InterPro" id="IPR029471">
    <property type="entry name" value="HNH_5"/>
</dbReference>
<dbReference type="Gene3D" id="1.10.30.50">
    <property type="match status" value="1"/>
</dbReference>
<accession>A0ABQ6LW71</accession>
<protein>
    <submittedName>
        <fullName evidence="2">HNH endonuclease</fullName>
    </submittedName>
</protein>
<dbReference type="GO" id="GO:0004519">
    <property type="term" value="F:endonuclease activity"/>
    <property type="evidence" value="ECO:0007669"/>
    <property type="project" value="UniProtKB-KW"/>
</dbReference>
<dbReference type="CDD" id="cd00085">
    <property type="entry name" value="HNHc"/>
    <property type="match status" value="1"/>
</dbReference>
<dbReference type="SMART" id="SM00507">
    <property type="entry name" value="HNHc"/>
    <property type="match status" value="1"/>
</dbReference>
<dbReference type="PANTHER" id="PTHR33877:SF2">
    <property type="entry name" value="OS07G0170200 PROTEIN"/>
    <property type="match status" value="1"/>
</dbReference>
<keyword evidence="2" id="KW-0255">Endonuclease</keyword>
<dbReference type="InterPro" id="IPR003615">
    <property type="entry name" value="HNH_nuc"/>
</dbReference>
<keyword evidence="2" id="KW-0540">Nuclease</keyword>
<dbReference type="PANTHER" id="PTHR33877">
    <property type="entry name" value="SLL1193 PROTEIN"/>
    <property type="match status" value="1"/>
</dbReference>
<evidence type="ECO:0000259" key="1">
    <source>
        <dbReference type="SMART" id="SM00507"/>
    </source>
</evidence>
<dbReference type="EMBL" id="BSYJ01000001">
    <property type="protein sequence ID" value="GMG86351.1"/>
    <property type="molecule type" value="Genomic_DNA"/>
</dbReference>
<sequence length="184" mass="20797">MARVLYLDAAGLPQRWISREDAAIHYAKDNVLWALGDCRDLRGGWKRNGERSCLSIAPVIAGREASKAPPKQVALTNANLFARDRFHCLYCGQVFATAQLTRDHIVPRAQGGRDRWENVAAACRGCNQVKAARTPEQAGMPLLMVPFRPNVYEGLILQNRRILVDQWDYLARGLSDHRQWERAC</sequence>
<evidence type="ECO:0000313" key="3">
    <source>
        <dbReference type="Proteomes" id="UP001224392"/>
    </source>
</evidence>
<evidence type="ECO:0000313" key="2">
    <source>
        <dbReference type="EMBL" id="GMG86351.1"/>
    </source>
</evidence>
<proteinExistence type="predicted"/>
<comment type="caution">
    <text evidence="2">The sequence shown here is derived from an EMBL/GenBank/DDBJ whole genome shotgun (WGS) entry which is preliminary data.</text>
</comment>
<keyword evidence="2" id="KW-0378">Hydrolase</keyword>
<reference evidence="2 3" key="1">
    <citation type="submission" date="2023-04" db="EMBL/GenBank/DDBJ databases">
        <title>Marinobulbifer ophiurae gen. nov., sp. Nov., isolate from tissue of brittle star Ophioplocus japonicus.</title>
        <authorList>
            <person name="Kawano K."/>
            <person name="Sawayama S."/>
            <person name="Nakagawa S."/>
        </authorList>
    </citation>
    <scope>NUCLEOTIDE SEQUENCE [LARGE SCALE GENOMIC DNA]</scope>
    <source>
        <strain evidence="2 3">NKW57</strain>
    </source>
</reference>
<name>A0ABQ6LW71_9GAMM</name>
<dbReference type="Pfam" id="PF14279">
    <property type="entry name" value="HNH_5"/>
    <property type="match status" value="1"/>
</dbReference>
<dbReference type="Proteomes" id="UP001224392">
    <property type="component" value="Unassembled WGS sequence"/>
</dbReference>